<dbReference type="InterPro" id="IPR003805">
    <property type="entry name" value="CobS"/>
</dbReference>
<evidence type="ECO:0000256" key="4">
    <source>
        <dbReference type="ARBA" id="ARBA00010561"/>
    </source>
</evidence>
<keyword evidence="10 19" id="KW-0812">Transmembrane</keyword>
<evidence type="ECO:0000256" key="11">
    <source>
        <dbReference type="ARBA" id="ARBA00022842"/>
    </source>
</evidence>
<dbReference type="UniPathway" id="UPA00148">
    <property type="reaction ID" value="UER00238"/>
</dbReference>
<keyword evidence="8 19" id="KW-0169">Cobalamin biosynthesis</keyword>
<keyword evidence="11 19" id="KW-0460">Magnesium</keyword>
<sequence>MMNEVAKFALAVQFLTRLPIPAQIKFTPERMAGSVAYYPLVGLVVGALSAAVFWVAALVLPLLVSVILAVTAGFLLTGGFHEDGLADTFDGIGGGLTRERALEIMKDSRIGTYGTLALVSIVALKVAALSGLSQASPLLVLGLLPAAHGLSRFSSVMVIATSRYVRDEGTGKPVARGSSARALAIAGITTAAILAGLVWAGPPMLTLYGVIGLVAGHVLMRAFFEGKLKGYTGDTLGAVQQLSEIGFYLGVLAWL</sequence>
<comment type="caution">
    <text evidence="20">The sequence shown here is derived from an EMBL/GenBank/DDBJ whole genome shotgun (WGS) entry which is preliminary data.</text>
</comment>
<evidence type="ECO:0000256" key="14">
    <source>
        <dbReference type="ARBA" id="ARBA00025228"/>
    </source>
</evidence>
<feature type="transmembrane region" description="Helical" evidence="19">
    <location>
        <begin position="138"/>
        <end position="160"/>
    </location>
</feature>
<comment type="catalytic activity">
    <reaction evidence="17 19">
        <text>alpha-ribazole + adenosylcob(III)inamide-GDP = adenosylcob(III)alamin + GMP + H(+)</text>
        <dbReference type="Rhea" id="RHEA:16049"/>
        <dbReference type="ChEBI" id="CHEBI:10329"/>
        <dbReference type="ChEBI" id="CHEBI:15378"/>
        <dbReference type="ChEBI" id="CHEBI:18408"/>
        <dbReference type="ChEBI" id="CHEBI:58115"/>
        <dbReference type="ChEBI" id="CHEBI:60487"/>
        <dbReference type="EC" id="2.7.8.26"/>
    </reaction>
</comment>
<organism evidence="20 21">
    <name type="scientific">Hyphomonas beringensis</name>
    <dbReference type="NCBI Taxonomy" id="1280946"/>
    <lineage>
        <taxon>Bacteria</taxon>
        <taxon>Pseudomonadati</taxon>
        <taxon>Pseudomonadota</taxon>
        <taxon>Alphaproteobacteria</taxon>
        <taxon>Hyphomonadales</taxon>
        <taxon>Hyphomonadaceae</taxon>
        <taxon>Hyphomonas</taxon>
    </lineage>
</organism>
<dbReference type="PANTHER" id="PTHR34148:SF1">
    <property type="entry name" value="ADENOSYLCOBINAMIDE-GDP RIBAZOLETRANSFERASE"/>
    <property type="match status" value="1"/>
</dbReference>
<name>A0A062UAE3_9PROT</name>
<dbReference type="STRING" id="1280946.HY29_16855"/>
<comment type="similarity">
    <text evidence="4 19">Belongs to the CobS family.</text>
</comment>
<dbReference type="EMBL" id="AWFF01000051">
    <property type="protein sequence ID" value="KCZ53584.1"/>
    <property type="molecule type" value="Genomic_DNA"/>
</dbReference>
<keyword evidence="21" id="KW-1185">Reference proteome</keyword>
<evidence type="ECO:0000256" key="10">
    <source>
        <dbReference type="ARBA" id="ARBA00022692"/>
    </source>
</evidence>
<accession>A0A062UAE3</accession>
<evidence type="ECO:0000256" key="6">
    <source>
        <dbReference type="ARBA" id="ARBA00015850"/>
    </source>
</evidence>
<comment type="subcellular location">
    <subcellularLocation>
        <location evidence="2 19">Cell membrane</location>
        <topology evidence="2 19">Multi-pass membrane protein</topology>
    </subcellularLocation>
</comment>
<dbReference type="Pfam" id="PF02654">
    <property type="entry name" value="CobS"/>
    <property type="match status" value="1"/>
</dbReference>
<comment type="pathway">
    <text evidence="3 19">Cofactor biosynthesis; adenosylcobalamin biosynthesis; adenosylcobalamin from cob(II)yrinate a,c-diamide: step 7/7.</text>
</comment>
<dbReference type="eggNOG" id="COG0368">
    <property type="taxonomic scope" value="Bacteria"/>
</dbReference>
<evidence type="ECO:0000256" key="8">
    <source>
        <dbReference type="ARBA" id="ARBA00022573"/>
    </source>
</evidence>
<dbReference type="NCBIfam" id="TIGR00317">
    <property type="entry name" value="cobS"/>
    <property type="match status" value="1"/>
</dbReference>
<evidence type="ECO:0000256" key="9">
    <source>
        <dbReference type="ARBA" id="ARBA00022679"/>
    </source>
</evidence>
<evidence type="ECO:0000256" key="1">
    <source>
        <dbReference type="ARBA" id="ARBA00001946"/>
    </source>
</evidence>
<dbReference type="GO" id="GO:0051073">
    <property type="term" value="F:adenosylcobinamide-GDP ribazoletransferase activity"/>
    <property type="evidence" value="ECO:0007669"/>
    <property type="project" value="UniProtKB-UniRule"/>
</dbReference>
<dbReference type="AlphaFoldDB" id="A0A062UAE3"/>
<protein>
    <recommendedName>
        <fullName evidence="6 19">Adenosylcobinamide-GDP ribazoletransferase</fullName>
        <ecNumber evidence="5 19">2.7.8.26</ecNumber>
    </recommendedName>
    <alternativeName>
        <fullName evidence="16 19">Cobalamin synthase</fullName>
    </alternativeName>
    <alternativeName>
        <fullName evidence="15 19">Cobalamin-5'-phosphate synthase</fullName>
    </alternativeName>
</protein>
<evidence type="ECO:0000256" key="15">
    <source>
        <dbReference type="ARBA" id="ARBA00032605"/>
    </source>
</evidence>
<keyword evidence="12 19" id="KW-1133">Transmembrane helix</keyword>
<feature type="transmembrane region" description="Helical" evidence="19">
    <location>
        <begin position="180"/>
        <end position="199"/>
    </location>
</feature>
<feature type="transmembrane region" description="Helical" evidence="19">
    <location>
        <begin position="205"/>
        <end position="224"/>
    </location>
</feature>
<evidence type="ECO:0000256" key="3">
    <source>
        <dbReference type="ARBA" id="ARBA00004663"/>
    </source>
</evidence>
<comment type="function">
    <text evidence="14 19">Joins adenosylcobinamide-GDP and alpha-ribazole to generate adenosylcobalamin (Ado-cobalamin). Also synthesizes adenosylcobalamin 5'-phosphate from adenosylcobinamide-GDP and alpha-ribazole 5'-phosphate.</text>
</comment>
<dbReference type="Proteomes" id="UP000027037">
    <property type="component" value="Unassembled WGS sequence"/>
</dbReference>
<keyword evidence="9 19" id="KW-0808">Transferase</keyword>
<evidence type="ECO:0000256" key="12">
    <source>
        <dbReference type="ARBA" id="ARBA00022989"/>
    </source>
</evidence>
<evidence type="ECO:0000256" key="2">
    <source>
        <dbReference type="ARBA" id="ARBA00004651"/>
    </source>
</evidence>
<dbReference type="PATRIC" id="fig|1280946.3.peg.2529"/>
<keyword evidence="7 19" id="KW-1003">Cell membrane</keyword>
<gene>
    <name evidence="19" type="primary">cobS</name>
    <name evidence="20" type="ORF">HY29_16855</name>
</gene>
<feature type="transmembrane region" description="Helical" evidence="19">
    <location>
        <begin position="35"/>
        <end position="56"/>
    </location>
</feature>
<feature type="transmembrane region" description="Helical" evidence="19">
    <location>
        <begin position="110"/>
        <end position="132"/>
    </location>
</feature>
<evidence type="ECO:0000313" key="20">
    <source>
        <dbReference type="EMBL" id="KCZ53584.1"/>
    </source>
</evidence>
<dbReference type="GO" id="GO:0008818">
    <property type="term" value="F:cobalamin 5'-phosphate synthase activity"/>
    <property type="evidence" value="ECO:0007669"/>
    <property type="project" value="UniProtKB-UniRule"/>
</dbReference>
<evidence type="ECO:0000313" key="21">
    <source>
        <dbReference type="Proteomes" id="UP000027037"/>
    </source>
</evidence>
<keyword evidence="13 19" id="KW-0472">Membrane</keyword>
<evidence type="ECO:0000256" key="13">
    <source>
        <dbReference type="ARBA" id="ARBA00023136"/>
    </source>
</evidence>
<dbReference type="EC" id="2.7.8.26" evidence="5 19"/>
<feature type="transmembrane region" description="Helical" evidence="19">
    <location>
        <begin position="62"/>
        <end position="80"/>
    </location>
</feature>
<dbReference type="GO" id="GO:0005886">
    <property type="term" value="C:plasma membrane"/>
    <property type="evidence" value="ECO:0007669"/>
    <property type="project" value="UniProtKB-SubCell"/>
</dbReference>
<dbReference type="OrthoDB" id="9794626at2"/>
<proteinExistence type="inferred from homology"/>
<evidence type="ECO:0000256" key="7">
    <source>
        <dbReference type="ARBA" id="ARBA00022475"/>
    </source>
</evidence>
<dbReference type="HAMAP" id="MF_00719">
    <property type="entry name" value="CobS"/>
    <property type="match status" value="1"/>
</dbReference>
<evidence type="ECO:0000256" key="17">
    <source>
        <dbReference type="ARBA" id="ARBA00048623"/>
    </source>
</evidence>
<dbReference type="RefSeq" id="WP_034797515.1">
    <property type="nucleotide sequence ID" value="NZ_AWFF01000051.1"/>
</dbReference>
<evidence type="ECO:0000256" key="16">
    <source>
        <dbReference type="ARBA" id="ARBA00032853"/>
    </source>
</evidence>
<evidence type="ECO:0000256" key="18">
    <source>
        <dbReference type="ARBA" id="ARBA00049504"/>
    </source>
</evidence>
<comment type="cofactor">
    <cofactor evidence="1 19">
        <name>Mg(2+)</name>
        <dbReference type="ChEBI" id="CHEBI:18420"/>
    </cofactor>
</comment>
<dbReference type="PANTHER" id="PTHR34148">
    <property type="entry name" value="ADENOSYLCOBINAMIDE-GDP RIBAZOLETRANSFERASE"/>
    <property type="match status" value="1"/>
</dbReference>
<evidence type="ECO:0000256" key="19">
    <source>
        <dbReference type="HAMAP-Rule" id="MF_00719"/>
    </source>
</evidence>
<evidence type="ECO:0000256" key="5">
    <source>
        <dbReference type="ARBA" id="ARBA00013200"/>
    </source>
</evidence>
<comment type="catalytic activity">
    <reaction evidence="18 19">
        <text>alpha-ribazole 5'-phosphate + adenosylcob(III)inamide-GDP = adenosylcob(III)alamin 5'-phosphate + GMP + H(+)</text>
        <dbReference type="Rhea" id="RHEA:23560"/>
        <dbReference type="ChEBI" id="CHEBI:15378"/>
        <dbReference type="ChEBI" id="CHEBI:57918"/>
        <dbReference type="ChEBI" id="CHEBI:58115"/>
        <dbReference type="ChEBI" id="CHEBI:60487"/>
        <dbReference type="ChEBI" id="CHEBI:60493"/>
        <dbReference type="EC" id="2.7.8.26"/>
    </reaction>
</comment>
<dbReference type="GO" id="GO:0009236">
    <property type="term" value="P:cobalamin biosynthetic process"/>
    <property type="evidence" value="ECO:0007669"/>
    <property type="project" value="UniProtKB-UniRule"/>
</dbReference>
<reference evidence="20 21" key="1">
    <citation type="journal article" date="2014" name="Antonie Van Leeuwenhoek">
        <title>Hyphomonas beringensis sp. nov. and Hyphomonas chukchiensis sp. nov., isolated from surface seawater of the Bering Sea and Chukchi Sea.</title>
        <authorList>
            <person name="Li C."/>
            <person name="Lai Q."/>
            <person name="Li G."/>
            <person name="Dong C."/>
            <person name="Wang J."/>
            <person name="Liao Y."/>
            <person name="Shao Z."/>
        </authorList>
    </citation>
    <scope>NUCLEOTIDE SEQUENCE [LARGE SCALE GENOMIC DNA]</scope>
    <source>
        <strain evidence="20 21">25B14_1</strain>
    </source>
</reference>